<dbReference type="PROSITE" id="PS52016">
    <property type="entry name" value="TONB_DEPENDENT_REC_3"/>
    <property type="match status" value="1"/>
</dbReference>
<keyword evidence="3 11" id="KW-1134">Transmembrane beta strand</keyword>
<comment type="similarity">
    <text evidence="11 12">Belongs to the TonB-dependent receptor family.</text>
</comment>
<dbReference type="Pfam" id="PF07715">
    <property type="entry name" value="Plug"/>
    <property type="match status" value="1"/>
</dbReference>
<dbReference type="GO" id="GO:0009279">
    <property type="term" value="C:cell outer membrane"/>
    <property type="evidence" value="ECO:0007669"/>
    <property type="project" value="UniProtKB-SubCell"/>
</dbReference>
<dbReference type="Gene3D" id="2.40.170.20">
    <property type="entry name" value="TonB-dependent receptor, beta-barrel domain"/>
    <property type="match status" value="2"/>
</dbReference>
<evidence type="ECO:0008006" key="18">
    <source>
        <dbReference type="Google" id="ProtNLM"/>
    </source>
</evidence>
<evidence type="ECO:0000256" key="1">
    <source>
        <dbReference type="ARBA" id="ARBA00004571"/>
    </source>
</evidence>
<keyword evidence="7" id="KW-0406">Ion transport</keyword>
<keyword evidence="9 11" id="KW-0472">Membrane</keyword>
<dbReference type="InterPro" id="IPR039426">
    <property type="entry name" value="TonB-dep_rcpt-like"/>
</dbReference>
<keyword evidence="17" id="KW-1185">Reference proteome</keyword>
<evidence type="ECO:0000256" key="6">
    <source>
        <dbReference type="ARBA" id="ARBA00023004"/>
    </source>
</evidence>
<evidence type="ECO:0000256" key="4">
    <source>
        <dbReference type="ARBA" id="ARBA00022496"/>
    </source>
</evidence>
<evidence type="ECO:0000313" key="16">
    <source>
        <dbReference type="EMBL" id="OFI36263.1"/>
    </source>
</evidence>
<feature type="signal peptide" evidence="13">
    <location>
        <begin position="1"/>
        <end position="27"/>
    </location>
</feature>
<dbReference type="PANTHER" id="PTHR32552">
    <property type="entry name" value="FERRICHROME IRON RECEPTOR-RELATED"/>
    <property type="match status" value="1"/>
</dbReference>
<keyword evidence="2 11" id="KW-0813">Transport</keyword>
<name>A0A1E8FLF2_9ALTE</name>
<evidence type="ECO:0000256" key="10">
    <source>
        <dbReference type="ARBA" id="ARBA00023237"/>
    </source>
</evidence>
<feature type="domain" description="TonB-dependent receptor-like beta-barrel" evidence="14">
    <location>
        <begin position="363"/>
        <end position="734"/>
    </location>
</feature>
<dbReference type="SUPFAM" id="SSF56935">
    <property type="entry name" value="Porins"/>
    <property type="match status" value="1"/>
</dbReference>
<keyword evidence="13" id="KW-0732">Signal</keyword>
<keyword evidence="10 11" id="KW-0998">Cell outer membrane</keyword>
<proteinExistence type="inferred from homology"/>
<dbReference type="OrthoDB" id="9758929at2"/>
<dbReference type="InterPro" id="IPR012910">
    <property type="entry name" value="Plug_dom"/>
</dbReference>
<comment type="subcellular location">
    <subcellularLocation>
        <location evidence="1 11">Cell outer membrane</location>
        <topology evidence="1 11">Multi-pass membrane protein</topology>
    </subcellularLocation>
</comment>
<dbReference type="RefSeq" id="WP_070174670.1">
    <property type="nucleotide sequence ID" value="NZ_BMJR01000007.1"/>
</dbReference>
<evidence type="ECO:0000256" key="2">
    <source>
        <dbReference type="ARBA" id="ARBA00022448"/>
    </source>
</evidence>
<dbReference type="GO" id="GO:0006826">
    <property type="term" value="P:iron ion transport"/>
    <property type="evidence" value="ECO:0007669"/>
    <property type="project" value="UniProtKB-KW"/>
</dbReference>
<evidence type="ECO:0000256" key="5">
    <source>
        <dbReference type="ARBA" id="ARBA00022692"/>
    </source>
</evidence>
<feature type="domain" description="TonB-dependent receptor plug" evidence="15">
    <location>
        <begin position="52"/>
        <end position="159"/>
    </location>
</feature>
<evidence type="ECO:0000313" key="17">
    <source>
        <dbReference type="Proteomes" id="UP000176037"/>
    </source>
</evidence>
<evidence type="ECO:0000259" key="14">
    <source>
        <dbReference type="Pfam" id="PF00593"/>
    </source>
</evidence>
<keyword evidence="5 11" id="KW-0812">Transmembrane</keyword>
<feature type="chain" id="PRO_5009214358" description="TonB-dependent receptor" evidence="13">
    <location>
        <begin position="28"/>
        <end position="786"/>
    </location>
</feature>
<evidence type="ECO:0000256" key="13">
    <source>
        <dbReference type="SAM" id="SignalP"/>
    </source>
</evidence>
<reference evidence="16 17" key="1">
    <citation type="submission" date="2016-09" db="EMBL/GenBank/DDBJ databases">
        <title>Alteromonas lipolytica, a new species isolated from sea water.</title>
        <authorList>
            <person name="Wu Y.-H."/>
            <person name="Cheng H."/>
            <person name="Xu X.-W."/>
        </authorList>
    </citation>
    <scope>NUCLEOTIDE SEQUENCE [LARGE SCALE GENOMIC DNA]</scope>
    <source>
        <strain evidence="16 17">JW12</strain>
    </source>
</reference>
<dbReference type="EMBL" id="MJIC01000002">
    <property type="protein sequence ID" value="OFI36263.1"/>
    <property type="molecule type" value="Genomic_DNA"/>
</dbReference>
<dbReference type="InterPro" id="IPR000531">
    <property type="entry name" value="Beta-barrel_TonB"/>
</dbReference>
<evidence type="ECO:0000256" key="12">
    <source>
        <dbReference type="RuleBase" id="RU003357"/>
    </source>
</evidence>
<comment type="caution">
    <text evidence="16">The sequence shown here is derived from an EMBL/GenBank/DDBJ whole genome shotgun (WGS) entry which is preliminary data.</text>
</comment>
<keyword evidence="6" id="KW-0408">Iron</keyword>
<dbReference type="PANTHER" id="PTHR32552:SF81">
    <property type="entry name" value="TONB-DEPENDENT OUTER MEMBRANE RECEPTOR"/>
    <property type="match status" value="1"/>
</dbReference>
<keyword evidence="8 12" id="KW-0798">TonB box</keyword>
<accession>A0A1E8FLF2</accession>
<organism evidence="16 17">
    <name type="scientific">Alteromonas lipolytica</name>
    <dbReference type="NCBI Taxonomy" id="1856405"/>
    <lineage>
        <taxon>Bacteria</taxon>
        <taxon>Pseudomonadati</taxon>
        <taxon>Pseudomonadota</taxon>
        <taxon>Gammaproteobacteria</taxon>
        <taxon>Alteromonadales</taxon>
        <taxon>Alteromonadaceae</taxon>
        <taxon>Alteromonas/Salinimonas group</taxon>
        <taxon>Alteromonas</taxon>
    </lineage>
</organism>
<dbReference type="Proteomes" id="UP000176037">
    <property type="component" value="Unassembled WGS sequence"/>
</dbReference>
<gene>
    <name evidence="16" type="ORF">BFC17_09075</name>
</gene>
<evidence type="ECO:0000256" key="8">
    <source>
        <dbReference type="ARBA" id="ARBA00023077"/>
    </source>
</evidence>
<evidence type="ECO:0000256" key="11">
    <source>
        <dbReference type="PROSITE-ProRule" id="PRU01360"/>
    </source>
</evidence>
<evidence type="ECO:0000256" key="7">
    <source>
        <dbReference type="ARBA" id="ARBA00023065"/>
    </source>
</evidence>
<protein>
    <recommendedName>
        <fullName evidence="18">TonB-dependent receptor</fullName>
    </recommendedName>
</protein>
<dbReference type="InterPro" id="IPR036942">
    <property type="entry name" value="Beta-barrel_TonB_sf"/>
</dbReference>
<dbReference type="Pfam" id="PF00593">
    <property type="entry name" value="TonB_dep_Rec_b-barrel"/>
    <property type="match status" value="1"/>
</dbReference>
<keyword evidence="4" id="KW-0410">Iron transport</keyword>
<dbReference type="AlphaFoldDB" id="A0A1E8FLF2"/>
<evidence type="ECO:0000256" key="3">
    <source>
        <dbReference type="ARBA" id="ARBA00022452"/>
    </source>
</evidence>
<sequence length="786" mass="85755">MRTTCTKTMRLSIIAGVIISALQPALAQEEEKGADNQIEKIEVTARKRSESIQEIPLAVSALISDDIEKRGIIQVSDLADNAPGLVVSNNYSGKTDRSVQTFILRGFTPSGSQATTSMFIDGVPVSSTTAVSSIGSPERIEILRGPQAAYFGRNTFAGAVNVVNKEPNKEWAGSVEATVGNYSYARLRGEIEGTLIDDKLAFRASIENYEKDGAWDNHGADGGTLGDQKTTMGNLYILATPTEDLTIKAFGFYSHDDDGPAASALVAAYNINDYSGNRLVSAQSNCEINGGNPYICGELPAKVDPLSYNTRLPEDSVLKVPSLRLTDLDINDYGMERETYHAHLVVDYDIAGTDFSVSSLTGVNNEEWVIINDIDHYYSSDYNFAYMSERRVEDFSQELRLSYAGDGPLTGTVGLSYLDAESQTGAAYTIFQPFFDYTFAPAQGGTAFNKTTGLFFGLSYELSDKATLSAEGRYQRDKVSSETATGALEAEATYNNFLPRVIVDYKFTDDLMAYATYSKGVNPSRFNTVLSTYLPEVRAAAEEAGITLAVQPEEVDNFEIGVKGTALGGSMTYVADVYFADWTNQTNQLNGTIMVDGFQETYAGYANTGGVEITGLEGELNWMITSNLRLNASGAYIGSDIQEFTSVNLTRLVGYTDFSGNEMPGVSKQSGNIGLQYSDYMGDYDYFARVDYSYKSGMYTSEANLTETPDIHKVNLRAGVTFGNLSVQAYVKNVFDNDDYTYARDYNILGYPEGVNSGFAGYTAILGSLQEPRTVGLTVKYTFSEY</sequence>
<dbReference type="STRING" id="1856405.BFC17_09075"/>
<evidence type="ECO:0000259" key="15">
    <source>
        <dbReference type="Pfam" id="PF07715"/>
    </source>
</evidence>
<dbReference type="CDD" id="cd01347">
    <property type="entry name" value="ligand_gated_channel"/>
    <property type="match status" value="1"/>
</dbReference>
<evidence type="ECO:0000256" key="9">
    <source>
        <dbReference type="ARBA" id="ARBA00023136"/>
    </source>
</evidence>